<accession>A0A919DUD2</accession>
<dbReference type="PANTHER" id="PTHR43064:SF1">
    <property type="entry name" value="SLL1489 PROTEIN"/>
    <property type="match status" value="1"/>
</dbReference>
<dbReference type="SUPFAM" id="SSF52255">
    <property type="entry name" value="N5-CAIR mutase (phosphoribosylaminoimidazole carboxylase, PurE)"/>
    <property type="match status" value="1"/>
</dbReference>
<proteinExistence type="predicted"/>
<reference evidence="2" key="1">
    <citation type="journal article" date="2014" name="Int. J. Syst. Evol. Microbiol.">
        <title>Complete genome sequence of Corynebacterium casei LMG S-19264T (=DSM 44701T), isolated from a smear-ripened cheese.</title>
        <authorList>
            <consortium name="US DOE Joint Genome Institute (JGI-PGF)"/>
            <person name="Walter F."/>
            <person name="Albersmeier A."/>
            <person name="Kalinowski J."/>
            <person name="Ruckert C."/>
        </authorList>
    </citation>
    <scope>NUCLEOTIDE SEQUENCE</scope>
    <source>
        <strain evidence="2">JCM 3302</strain>
    </source>
</reference>
<evidence type="ECO:0000259" key="1">
    <source>
        <dbReference type="SMART" id="SM01001"/>
    </source>
</evidence>
<comment type="caution">
    <text evidence="2">The sequence shown here is derived from an EMBL/GenBank/DDBJ whole genome shotgun (WGS) entry which is preliminary data.</text>
</comment>
<dbReference type="EMBL" id="BNBC01000016">
    <property type="protein sequence ID" value="GHE78705.1"/>
    <property type="molecule type" value="Genomic_DNA"/>
</dbReference>
<sequence length="284" mass="29350">MDREEVRDLLHRVSAGTSGVEEALGELVAGPLAGRGDGDGIKDLGFARLDTHRALRTGDPEVVYGAGKKTAHIVTLLQELVRQPGRRTALATRLSDEALDAVSRVFAGDAGSDVPTGVRTEVRIDREARCAALGEPPSARGRVLVVTAGTTDEPVAREAAFVAREFGCSAELVRDVGVAGIHRLLAVRDRLDAADCLVVVAGMDGALPSVVSGLVAVPVVAVPTSVGYGACFGGVAPLLTMLNSCGPGVLVCNIDNGFGAAVAAARMTRRMVRRDTGRPIPVGS</sequence>
<dbReference type="RefSeq" id="WP_189901651.1">
    <property type="nucleotide sequence ID" value="NZ_BNBC01000016.1"/>
</dbReference>
<reference evidence="2" key="2">
    <citation type="submission" date="2020-09" db="EMBL/GenBank/DDBJ databases">
        <authorList>
            <person name="Sun Q."/>
            <person name="Ohkuma M."/>
        </authorList>
    </citation>
    <scope>NUCLEOTIDE SEQUENCE</scope>
    <source>
        <strain evidence="2">JCM 3302</strain>
    </source>
</reference>
<dbReference type="InterPro" id="IPR039476">
    <property type="entry name" value="P2CMN_synthase_LarB"/>
</dbReference>
<dbReference type="GO" id="GO:0006189">
    <property type="term" value="P:'de novo' IMP biosynthetic process"/>
    <property type="evidence" value="ECO:0007669"/>
    <property type="project" value="InterPro"/>
</dbReference>
<protein>
    <submittedName>
        <fullName evidence="2">1-(5-phosphoribosyl)-5-amino-4-imidazole-carboxylate carboxylase</fullName>
    </submittedName>
</protein>
<name>A0A919DUD2_9ACTN</name>
<gene>
    <name evidence="2" type="ORF">GCM10014715_37450</name>
</gene>
<organism evidence="2 3">
    <name type="scientific">Streptomyces spiralis</name>
    <dbReference type="NCBI Taxonomy" id="66376"/>
    <lineage>
        <taxon>Bacteria</taxon>
        <taxon>Bacillati</taxon>
        <taxon>Actinomycetota</taxon>
        <taxon>Actinomycetes</taxon>
        <taxon>Kitasatosporales</taxon>
        <taxon>Streptomycetaceae</taxon>
        <taxon>Streptomyces</taxon>
    </lineage>
</organism>
<evidence type="ECO:0000313" key="2">
    <source>
        <dbReference type="EMBL" id="GHE78705.1"/>
    </source>
</evidence>
<dbReference type="Gene3D" id="3.40.50.1970">
    <property type="match status" value="1"/>
</dbReference>
<dbReference type="Proteomes" id="UP000641386">
    <property type="component" value="Unassembled WGS sequence"/>
</dbReference>
<dbReference type="SMART" id="SM01001">
    <property type="entry name" value="AIRC"/>
    <property type="match status" value="1"/>
</dbReference>
<keyword evidence="3" id="KW-1185">Reference proteome</keyword>
<dbReference type="GO" id="GO:0016787">
    <property type="term" value="F:hydrolase activity"/>
    <property type="evidence" value="ECO:0007669"/>
    <property type="project" value="InterPro"/>
</dbReference>
<dbReference type="PANTHER" id="PTHR43064">
    <property type="entry name" value="PHOSPHORIBOSYLAMINOIMIDAZOLE CARBOXYLASE-RELATED"/>
    <property type="match status" value="1"/>
</dbReference>
<dbReference type="InterPro" id="IPR000031">
    <property type="entry name" value="PurE_dom"/>
</dbReference>
<dbReference type="Pfam" id="PF00731">
    <property type="entry name" value="AIRC"/>
    <property type="match status" value="1"/>
</dbReference>
<dbReference type="NCBIfam" id="NF033503">
    <property type="entry name" value="LarB"/>
    <property type="match status" value="1"/>
</dbReference>
<dbReference type="AlphaFoldDB" id="A0A919DUD2"/>
<feature type="domain" description="PurE" evidence="1">
    <location>
        <begin position="141"/>
        <end position="272"/>
    </location>
</feature>
<evidence type="ECO:0000313" key="3">
    <source>
        <dbReference type="Proteomes" id="UP000641386"/>
    </source>
</evidence>